<dbReference type="SUPFAM" id="SSF49785">
    <property type="entry name" value="Galactose-binding domain-like"/>
    <property type="match status" value="1"/>
</dbReference>
<dbReference type="RefSeq" id="WP_282592381.1">
    <property type="nucleotide sequence ID" value="NZ_JAPAAF010000022.1"/>
</dbReference>
<dbReference type="InterPro" id="IPR005084">
    <property type="entry name" value="CBM6"/>
</dbReference>
<organism evidence="3 4">
    <name type="scientific">Gaoshiqia sediminis</name>
    <dbReference type="NCBI Taxonomy" id="2986998"/>
    <lineage>
        <taxon>Bacteria</taxon>
        <taxon>Pseudomonadati</taxon>
        <taxon>Bacteroidota</taxon>
        <taxon>Bacteroidia</taxon>
        <taxon>Marinilabiliales</taxon>
        <taxon>Prolixibacteraceae</taxon>
        <taxon>Gaoshiqia</taxon>
    </lineage>
</organism>
<evidence type="ECO:0000313" key="4">
    <source>
        <dbReference type="Proteomes" id="UP001163821"/>
    </source>
</evidence>
<dbReference type="InterPro" id="IPR008979">
    <property type="entry name" value="Galactose-bd-like_sf"/>
</dbReference>
<dbReference type="CDD" id="cd04080">
    <property type="entry name" value="CBM6_cellulase-like"/>
    <property type="match status" value="1"/>
</dbReference>
<gene>
    <name evidence="3" type="ORF">N2K84_13665</name>
</gene>
<dbReference type="EMBL" id="JAPAAF010000022">
    <property type="protein sequence ID" value="MCW0483786.1"/>
    <property type="molecule type" value="Genomic_DNA"/>
</dbReference>
<accession>A0AA41Y5F7</accession>
<keyword evidence="1" id="KW-0732">Signal</keyword>
<dbReference type="Pfam" id="PF03422">
    <property type="entry name" value="CBM_6"/>
    <property type="match status" value="1"/>
</dbReference>
<dbReference type="InterPro" id="IPR026444">
    <property type="entry name" value="Secre_tail"/>
</dbReference>
<feature type="domain" description="CBM6" evidence="2">
    <location>
        <begin position="11"/>
        <end position="136"/>
    </location>
</feature>
<dbReference type="InterPro" id="IPR006584">
    <property type="entry name" value="Cellulose-bd_IV"/>
</dbReference>
<evidence type="ECO:0000259" key="2">
    <source>
        <dbReference type="PROSITE" id="PS51175"/>
    </source>
</evidence>
<dbReference type="GO" id="GO:0030246">
    <property type="term" value="F:carbohydrate binding"/>
    <property type="evidence" value="ECO:0007669"/>
    <property type="project" value="InterPro"/>
</dbReference>
<keyword evidence="4" id="KW-1185">Reference proteome</keyword>
<protein>
    <submittedName>
        <fullName evidence="3">Carbohydrate-binding protein</fullName>
    </submittedName>
</protein>
<dbReference type="SMART" id="SM00606">
    <property type="entry name" value="CBD_IV"/>
    <property type="match status" value="1"/>
</dbReference>
<dbReference type="AlphaFoldDB" id="A0AA41Y5F7"/>
<name>A0AA41Y5F7_9BACT</name>
<dbReference type="Pfam" id="PF18962">
    <property type="entry name" value="Por_Secre_tail"/>
    <property type="match status" value="1"/>
</dbReference>
<dbReference type="PROSITE" id="PS51175">
    <property type="entry name" value="CBM6"/>
    <property type="match status" value="1"/>
</dbReference>
<dbReference type="Gene3D" id="2.60.120.260">
    <property type="entry name" value="Galactose-binding domain-like"/>
    <property type="match status" value="1"/>
</dbReference>
<dbReference type="NCBIfam" id="TIGR04183">
    <property type="entry name" value="Por_Secre_tail"/>
    <property type="match status" value="1"/>
</dbReference>
<reference evidence="3" key="1">
    <citation type="submission" date="2022-10" db="EMBL/GenBank/DDBJ databases">
        <title>Gaoshiqiia sediminis gen. nov., sp. nov., isolated from coastal sediment.</title>
        <authorList>
            <person name="Yu W.X."/>
            <person name="Mu D.S."/>
            <person name="Du J.Z."/>
            <person name="Liang Y.Q."/>
        </authorList>
    </citation>
    <scope>NUCLEOTIDE SEQUENCE</scope>
    <source>
        <strain evidence="3">A06</strain>
    </source>
</reference>
<evidence type="ECO:0000313" key="3">
    <source>
        <dbReference type="EMBL" id="MCW0483786.1"/>
    </source>
</evidence>
<dbReference type="Proteomes" id="UP001163821">
    <property type="component" value="Unassembled WGS sequence"/>
</dbReference>
<proteinExistence type="predicted"/>
<comment type="caution">
    <text evidence="3">The sequence shown here is derived from an EMBL/GenBank/DDBJ whole genome shotgun (WGS) entry which is preliminary data.</text>
</comment>
<evidence type="ECO:0000256" key="1">
    <source>
        <dbReference type="ARBA" id="ARBA00022729"/>
    </source>
</evidence>
<sequence length="230" mass="25690">MKGITFMEVPGTIEAEHFAVNVGWERESCSDTGGGFDMGYTDDGDYLDYQVSVTETGRYRISYRLASGNDAGGKLDLVLFSFPDEAIRLHTVTVPNTGGWQNWVTITRELNLTEGDYRLRVLVNEREFNLNWFRLDLTGTTGATDVGQPEQSLKLYPNPAASQLFIELNDIEPQEGHLRVIDLQGQVVKAEVWEGQSRAMLNVSALRAGVYVLQLISNQLISHARFVVAK</sequence>